<evidence type="ECO:0000313" key="2">
    <source>
        <dbReference type="Proteomes" id="UP000198814"/>
    </source>
</evidence>
<proteinExistence type="predicted"/>
<dbReference type="EMBL" id="FODO01000046">
    <property type="protein sequence ID" value="SEP10805.1"/>
    <property type="molecule type" value="Genomic_DNA"/>
</dbReference>
<protein>
    <recommendedName>
        <fullName evidence="3">Transposase</fullName>
    </recommendedName>
</protein>
<keyword evidence="2" id="KW-1185">Reference proteome</keyword>
<evidence type="ECO:0000313" key="1">
    <source>
        <dbReference type="EMBL" id="SEP10805.1"/>
    </source>
</evidence>
<dbReference type="STRING" id="42354.SAMN05216333_14613"/>
<dbReference type="AlphaFoldDB" id="A0A1H8V5W8"/>
<organism evidence="1 2">
    <name type="scientific">Nitrosomonas oligotropha</name>
    <dbReference type="NCBI Taxonomy" id="42354"/>
    <lineage>
        <taxon>Bacteria</taxon>
        <taxon>Pseudomonadati</taxon>
        <taxon>Pseudomonadota</taxon>
        <taxon>Betaproteobacteria</taxon>
        <taxon>Nitrosomonadales</taxon>
        <taxon>Nitrosomonadaceae</taxon>
        <taxon>Nitrosomonas</taxon>
    </lineage>
</organism>
<reference evidence="2" key="1">
    <citation type="submission" date="2016-10" db="EMBL/GenBank/DDBJ databases">
        <authorList>
            <person name="Varghese N."/>
            <person name="Submissions S."/>
        </authorList>
    </citation>
    <scope>NUCLEOTIDE SEQUENCE [LARGE SCALE GENOMIC DNA]</scope>
    <source>
        <strain evidence="2">Nm76</strain>
    </source>
</reference>
<dbReference type="Proteomes" id="UP000198814">
    <property type="component" value="Unassembled WGS sequence"/>
</dbReference>
<name>A0A1H8V5W8_9PROT</name>
<sequence>MCLSQRIADKERLHREVEANVTERNVKAMPVKWRFAAQDAQPKLARLYPSVSG</sequence>
<accession>A0A1H8V5W8</accession>
<evidence type="ECO:0008006" key="3">
    <source>
        <dbReference type="Google" id="ProtNLM"/>
    </source>
</evidence>
<gene>
    <name evidence="1" type="ORF">SAMN05216333_14613</name>
</gene>
<dbReference type="RefSeq" id="WP_176776471.1">
    <property type="nucleotide sequence ID" value="NZ_FNOE01000048.1"/>
</dbReference>